<organism evidence="1 2">
    <name type="scientific">Aspergillus phoenicis ATCC 13157</name>
    <dbReference type="NCBI Taxonomy" id="1353007"/>
    <lineage>
        <taxon>Eukaryota</taxon>
        <taxon>Fungi</taxon>
        <taxon>Dikarya</taxon>
        <taxon>Ascomycota</taxon>
        <taxon>Pezizomycotina</taxon>
        <taxon>Eurotiomycetes</taxon>
        <taxon>Eurotiomycetidae</taxon>
        <taxon>Eurotiales</taxon>
        <taxon>Aspergillaceae</taxon>
        <taxon>Aspergillus</taxon>
    </lineage>
</organism>
<dbReference type="AlphaFoldDB" id="A0A370PCR4"/>
<accession>A0A370PCR4</accession>
<proteinExistence type="predicted"/>
<name>A0A370PCR4_ASPPH</name>
<keyword evidence="2" id="KW-1185">Reference proteome</keyword>
<dbReference type="EMBL" id="KZ851859">
    <property type="protein sequence ID" value="RDK39986.1"/>
    <property type="molecule type" value="Genomic_DNA"/>
</dbReference>
<evidence type="ECO:0000313" key="1">
    <source>
        <dbReference type="EMBL" id="RDK39986.1"/>
    </source>
</evidence>
<evidence type="ECO:0000313" key="2">
    <source>
        <dbReference type="Proteomes" id="UP000254937"/>
    </source>
</evidence>
<gene>
    <name evidence="1" type="ORF">M752DRAFT_268425</name>
</gene>
<protein>
    <submittedName>
        <fullName evidence="1">Uncharacterized protein</fullName>
    </submittedName>
</protein>
<sequence>MSLWVTVGTCTATRTFRQILAPTHVRADWRTRMANDFWDAKPVPPKMPKEAEMRDESTQVGWTTDLCPKVSTTTGTIVIQAFEPVYLKPEMGNSFWKFATADGQTIAESTIQLLSEHTFQKDHDDHLARRDPSWTAIRLLVEDRSARTKAYMRIYKQLMHGGTEAEPTRAKAFAHGLI</sequence>
<dbReference type="Proteomes" id="UP000254937">
    <property type="component" value="Unassembled WGS sequence"/>
</dbReference>
<reference evidence="1 2" key="1">
    <citation type="submission" date="2018-07" db="EMBL/GenBank/DDBJ databases">
        <title>Section-level genome sequencing of Aspergillus section Nigri to investigate inter- and intra-species variation.</title>
        <authorList>
            <consortium name="DOE Joint Genome Institute"/>
            <person name="Vesth T.C."/>
            <person name="Nybo J.L."/>
            <person name="Theobald S."/>
            <person name="Frisvad J.C."/>
            <person name="Larsen T.O."/>
            <person name="Nielsen K.F."/>
            <person name="Hoof J.B."/>
            <person name="Brandl J."/>
            <person name="Salamov A."/>
            <person name="Riley R."/>
            <person name="Gladden J.M."/>
            <person name="Phatale P."/>
            <person name="Nielsen M.T."/>
            <person name="Lyhne E.K."/>
            <person name="Kogle M.E."/>
            <person name="Strasser K."/>
            <person name="McDonnell E."/>
            <person name="Barry K."/>
            <person name="Clum A."/>
            <person name="Chen C."/>
            <person name="Nolan M."/>
            <person name="Sandor L."/>
            <person name="Kuo A."/>
            <person name="Lipzen A."/>
            <person name="Hainaut M."/>
            <person name="Drula E."/>
            <person name="Tsang A."/>
            <person name="Magnuson J.K."/>
            <person name="Henrissat B."/>
            <person name="Wiebenga A."/>
            <person name="Simmons B.A."/>
            <person name="Makela M.R."/>
            <person name="De vries R.P."/>
            <person name="Grigoriev I.V."/>
            <person name="Mortensen U.H."/>
            <person name="Baker S.E."/>
            <person name="Andersen M.R."/>
        </authorList>
    </citation>
    <scope>NUCLEOTIDE SEQUENCE [LARGE SCALE GENOMIC DNA]</scope>
    <source>
        <strain evidence="1 2">ATCC 13157</strain>
    </source>
</reference>